<dbReference type="Proteomes" id="UP000231553">
    <property type="component" value="Unassembled WGS sequence"/>
</dbReference>
<dbReference type="SUPFAM" id="SSF51905">
    <property type="entry name" value="FAD/NAD(P)-binding domain"/>
    <property type="match status" value="2"/>
</dbReference>
<dbReference type="Pfam" id="PF00743">
    <property type="entry name" value="FMO-like"/>
    <property type="match status" value="1"/>
</dbReference>
<dbReference type="InterPro" id="IPR036188">
    <property type="entry name" value="FAD/NAD-bd_sf"/>
</dbReference>
<dbReference type="GO" id="GO:0050660">
    <property type="term" value="F:flavin adenine dinucleotide binding"/>
    <property type="evidence" value="ECO:0007669"/>
    <property type="project" value="InterPro"/>
</dbReference>
<evidence type="ECO:0000256" key="6">
    <source>
        <dbReference type="ARBA" id="ARBA00023002"/>
    </source>
</evidence>
<name>A0A2M8J5K1_9RHOB</name>
<comment type="caution">
    <text evidence="9">The sequence shown here is derived from an EMBL/GenBank/DDBJ whole genome shotgun (WGS) entry which is preliminary data.</text>
</comment>
<dbReference type="InterPro" id="IPR050775">
    <property type="entry name" value="FAD-binding_Monooxygenases"/>
</dbReference>
<reference evidence="9 10" key="1">
    <citation type="journal article" date="2018" name="Int. J. Syst. Evol. Microbiol.">
        <title>Pseudooceanicola lipolyticus sp. nov., a marine alphaproteobacterium, reclassification of Oceanicola flagellatus as Pseudooceanicola flagellatus comb. nov. and emended description of the genus Pseudooceanicola.</title>
        <authorList>
            <person name="Huang M.-M."/>
            <person name="Guo L.-L."/>
            <person name="Wu Y.-H."/>
            <person name="Lai Q.-L."/>
            <person name="Shao Z.-Z."/>
            <person name="Wang C.-S."/>
            <person name="Wu M."/>
            <person name="Xu X.-W."/>
        </authorList>
    </citation>
    <scope>NUCLEOTIDE SEQUENCE [LARGE SCALE GENOMIC DNA]</scope>
    <source>
        <strain evidence="9 10">157</strain>
    </source>
</reference>
<keyword evidence="6" id="KW-0560">Oxidoreductase</keyword>
<dbReference type="RefSeq" id="WP_100161247.1">
    <property type="nucleotide sequence ID" value="NZ_PGTB01000005.1"/>
</dbReference>
<dbReference type="PANTHER" id="PTHR43098">
    <property type="entry name" value="L-ORNITHINE N(5)-MONOOXYGENASE-RELATED"/>
    <property type="match status" value="1"/>
</dbReference>
<dbReference type="EMBL" id="PGTB01000005">
    <property type="protein sequence ID" value="PJE38060.1"/>
    <property type="molecule type" value="Genomic_DNA"/>
</dbReference>
<dbReference type="InterPro" id="IPR000960">
    <property type="entry name" value="Flavin_mOase"/>
</dbReference>
<sequence length="530" mass="60528">MVQDEYDAVVVGAGFAGMYLLHRLRQMGLRAKAFETGSDVGGTWYWNRYPGARVDVESMQYSYQFDEELQQDWEWSERYSPQPEILRYARHVADRFDLRRDIQFETRVTAARFQDDSKDWLITTEDGTQVRARYFLTAVGCLSSFNKPAIPGIDDFKGNSYFTAQWPHEPVDFTGQRVAMIGTGSTAMQSSPEIAKQAKSLTLFQRTPNYSIPSHNGPQDPEYVAYVKANYPELRARAKQIYGGVLDDWGETEGKHTPKDVMEKELERRWRRGGLTFLGGYTDSMYDKDTNEFAAEFVRRKIREIVKDPETAELLCPTNEIGVKRICVDTGYFQIFNRPNVSIMEVRNTPIERISEKGIVRGGVEHEFDSIVYATGFDAFTGSYNRIDIRGRGGVRLKDHWEAGPRNFLGMAVAGFPNMFTVTGPLSPSVFTNMLPTIEQSVEWITDAIEYVREQDKSVIEATETAEDYWVRHCDEVARPSLRYHADCWYLGSNIPGKPRVFMPYNAGLPAYIEKCEQVVANDYEGFAVA</sequence>
<keyword evidence="7 9" id="KW-0503">Monooxygenase</keyword>
<proteinExistence type="inferred from homology"/>
<evidence type="ECO:0000313" key="9">
    <source>
        <dbReference type="EMBL" id="PJE38060.1"/>
    </source>
</evidence>
<keyword evidence="3" id="KW-0285">Flavoprotein</keyword>
<protein>
    <recommendedName>
        <fullName evidence="8">Trimethylamine monooxygenase</fullName>
    </recommendedName>
</protein>
<evidence type="ECO:0000256" key="1">
    <source>
        <dbReference type="ARBA" id="ARBA00001974"/>
    </source>
</evidence>
<comment type="similarity">
    <text evidence="2">Belongs to the FAD-binding monooxygenase family.</text>
</comment>
<evidence type="ECO:0000256" key="3">
    <source>
        <dbReference type="ARBA" id="ARBA00022630"/>
    </source>
</evidence>
<organism evidence="9 10">
    <name type="scientific">Pseudooceanicola lipolyticus</name>
    <dbReference type="NCBI Taxonomy" id="2029104"/>
    <lineage>
        <taxon>Bacteria</taxon>
        <taxon>Pseudomonadati</taxon>
        <taxon>Pseudomonadota</taxon>
        <taxon>Alphaproteobacteria</taxon>
        <taxon>Rhodobacterales</taxon>
        <taxon>Paracoccaceae</taxon>
        <taxon>Pseudooceanicola</taxon>
    </lineage>
</organism>
<evidence type="ECO:0000256" key="2">
    <source>
        <dbReference type="ARBA" id="ARBA00010139"/>
    </source>
</evidence>
<evidence type="ECO:0000256" key="7">
    <source>
        <dbReference type="ARBA" id="ARBA00023033"/>
    </source>
</evidence>
<dbReference type="AlphaFoldDB" id="A0A2M8J5K1"/>
<dbReference type="InterPro" id="IPR020946">
    <property type="entry name" value="Flavin_mOase-like"/>
</dbReference>
<dbReference type="Gene3D" id="3.50.50.60">
    <property type="entry name" value="FAD/NAD(P)-binding domain"/>
    <property type="match status" value="2"/>
</dbReference>
<evidence type="ECO:0000256" key="4">
    <source>
        <dbReference type="ARBA" id="ARBA00022827"/>
    </source>
</evidence>
<accession>A0A2M8J5K1</accession>
<dbReference type="OrthoDB" id="312624at2"/>
<dbReference type="GO" id="GO:0004499">
    <property type="term" value="F:N,N-dimethylaniline monooxygenase activity"/>
    <property type="evidence" value="ECO:0007669"/>
    <property type="project" value="InterPro"/>
</dbReference>
<comment type="cofactor">
    <cofactor evidence="1">
        <name>FAD</name>
        <dbReference type="ChEBI" id="CHEBI:57692"/>
    </cofactor>
</comment>
<keyword evidence="10" id="KW-1185">Reference proteome</keyword>
<dbReference type="PANTHER" id="PTHR43098:SF3">
    <property type="entry name" value="L-ORNITHINE N(5)-MONOOXYGENASE-RELATED"/>
    <property type="match status" value="1"/>
</dbReference>
<dbReference type="GO" id="GO:0050661">
    <property type="term" value="F:NADP binding"/>
    <property type="evidence" value="ECO:0007669"/>
    <property type="project" value="InterPro"/>
</dbReference>
<gene>
    <name evidence="9" type="ORF">CVM52_03675</name>
</gene>
<evidence type="ECO:0000256" key="8">
    <source>
        <dbReference type="ARBA" id="ARBA00035159"/>
    </source>
</evidence>
<keyword evidence="4" id="KW-0274">FAD</keyword>
<evidence type="ECO:0000313" key="10">
    <source>
        <dbReference type="Proteomes" id="UP000231553"/>
    </source>
</evidence>
<keyword evidence="5" id="KW-0521">NADP</keyword>
<evidence type="ECO:0000256" key="5">
    <source>
        <dbReference type="ARBA" id="ARBA00022857"/>
    </source>
</evidence>
<dbReference type="PRINTS" id="PR00370">
    <property type="entry name" value="FMOXYGENASE"/>
</dbReference>